<reference evidence="1 2" key="1">
    <citation type="journal article" date="2006" name="Proc. Natl. Acad. Sci. U.S.A.">
        <title>Burkholderia xenovorans LB400 harbors a multi-replicon, 9.73-Mbp genome shaped for versatility.</title>
        <authorList>
            <person name="Chain P.S."/>
            <person name="Denef V.J."/>
            <person name="Konstantinidis K.T."/>
            <person name="Vergez L.M."/>
            <person name="Agullo L."/>
            <person name="Reyes V.L."/>
            <person name="Hauser L."/>
            <person name="Cordova M."/>
            <person name="Gomez L."/>
            <person name="Gonzalez M."/>
            <person name="Land M."/>
            <person name="Lao V."/>
            <person name="Larimer F."/>
            <person name="LiPuma J.J."/>
            <person name="Mahenthiralingam E."/>
            <person name="Malfatti S.A."/>
            <person name="Marx C.J."/>
            <person name="Parnell J.J."/>
            <person name="Ramette A."/>
            <person name="Richardson P."/>
            <person name="Seeger M."/>
            <person name="Smith D."/>
            <person name="Spilker T."/>
            <person name="Sul W.J."/>
            <person name="Tsoi T.V."/>
            <person name="Ulrich L.E."/>
            <person name="Zhulin I.B."/>
            <person name="Tiedje J.M."/>
        </authorList>
    </citation>
    <scope>NUCLEOTIDE SEQUENCE [LARGE SCALE GENOMIC DNA]</scope>
    <source>
        <strain evidence="1 2">LB400</strain>
    </source>
</reference>
<proteinExistence type="predicted"/>
<dbReference type="EMBL" id="CP000272">
    <property type="protein sequence ID" value="ABE36206.1"/>
    <property type="molecule type" value="Genomic_DNA"/>
</dbReference>
<sequence>MADGLRQSVLPAVTGGAAQRQLKATLHALGRLQRSWDRWPAYLAEDNADVRRTLESVLPDLQAAAPASAASLAAIARQLETQAPGPAVQVRGVNDPALAAACVLNEALHAVLASLEEWLRTPDQGAPAAREHALQILGELYGRMAERELRAWAVQAEND</sequence>
<accession>Q13I83</accession>
<dbReference type="Proteomes" id="UP000001817">
    <property type="component" value="Chromosome 3"/>
</dbReference>
<name>Q13I83_PARXL</name>
<dbReference type="STRING" id="266265.Bxe_C0283"/>
<organism evidence="1 2">
    <name type="scientific">Paraburkholderia xenovorans (strain LB400)</name>
    <dbReference type="NCBI Taxonomy" id="266265"/>
    <lineage>
        <taxon>Bacteria</taxon>
        <taxon>Pseudomonadati</taxon>
        <taxon>Pseudomonadota</taxon>
        <taxon>Betaproteobacteria</taxon>
        <taxon>Burkholderiales</taxon>
        <taxon>Burkholderiaceae</taxon>
        <taxon>Paraburkholderia</taxon>
    </lineage>
</organism>
<gene>
    <name evidence="1" type="ORF">Bxe_C0283</name>
</gene>
<dbReference type="KEGG" id="bxe:Bxe_C0283"/>
<protein>
    <submittedName>
        <fullName evidence="1">Uncharacterized protein</fullName>
    </submittedName>
</protein>
<evidence type="ECO:0000313" key="1">
    <source>
        <dbReference type="EMBL" id="ABE36206.1"/>
    </source>
</evidence>
<dbReference type="AlphaFoldDB" id="Q13I83"/>
<evidence type="ECO:0000313" key="2">
    <source>
        <dbReference type="Proteomes" id="UP000001817"/>
    </source>
</evidence>
<keyword evidence="2" id="KW-1185">Reference proteome</keyword>